<dbReference type="Pfam" id="PF07681">
    <property type="entry name" value="DoxX"/>
    <property type="match status" value="1"/>
</dbReference>
<dbReference type="AlphaFoldDB" id="A0A7W4Z695"/>
<dbReference type="InterPro" id="IPR032808">
    <property type="entry name" value="DoxX"/>
</dbReference>
<protein>
    <submittedName>
        <fullName evidence="8">Putative oxidoreductase</fullName>
    </submittedName>
</protein>
<keyword evidence="3" id="KW-1003">Cell membrane</keyword>
<feature type="transmembrane region" description="Helical" evidence="7">
    <location>
        <begin position="109"/>
        <end position="128"/>
    </location>
</feature>
<dbReference type="Proteomes" id="UP000537130">
    <property type="component" value="Unassembled WGS sequence"/>
</dbReference>
<organism evidence="8 9">
    <name type="scientific">Litorivivens lipolytica</name>
    <dbReference type="NCBI Taxonomy" id="1524264"/>
    <lineage>
        <taxon>Bacteria</taxon>
        <taxon>Pseudomonadati</taxon>
        <taxon>Pseudomonadota</taxon>
        <taxon>Gammaproteobacteria</taxon>
        <taxon>Litorivivens</taxon>
    </lineage>
</organism>
<evidence type="ECO:0000313" key="9">
    <source>
        <dbReference type="Proteomes" id="UP000537130"/>
    </source>
</evidence>
<comment type="similarity">
    <text evidence="2">Belongs to the DoxX family.</text>
</comment>
<evidence type="ECO:0000256" key="4">
    <source>
        <dbReference type="ARBA" id="ARBA00022692"/>
    </source>
</evidence>
<dbReference type="InterPro" id="IPR051907">
    <property type="entry name" value="DoxX-like_oxidoreductase"/>
</dbReference>
<dbReference type="RefSeq" id="WP_183411081.1">
    <property type="nucleotide sequence ID" value="NZ_JACHWY010000003.1"/>
</dbReference>
<keyword evidence="6 7" id="KW-0472">Membrane</keyword>
<evidence type="ECO:0000256" key="7">
    <source>
        <dbReference type="SAM" id="Phobius"/>
    </source>
</evidence>
<feature type="transmembrane region" description="Helical" evidence="7">
    <location>
        <begin position="51"/>
        <end position="69"/>
    </location>
</feature>
<accession>A0A7W4Z695</accession>
<evidence type="ECO:0000256" key="6">
    <source>
        <dbReference type="ARBA" id="ARBA00023136"/>
    </source>
</evidence>
<dbReference type="EMBL" id="JACHWY010000003">
    <property type="protein sequence ID" value="MBB3048289.1"/>
    <property type="molecule type" value="Genomic_DNA"/>
</dbReference>
<name>A0A7W4Z695_9GAMM</name>
<evidence type="ECO:0000313" key="8">
    <source>
        <dbReference type="EMBL" id="MBB3048289.1"/>
    </source>
</evidence>
<gene>
    <name evidence="8" type="ORF">FHR99_002563</name>
</gene>
<keyword evidence="4 7" id="KW-0812">Transmembrane</keyword>
<evidence type="ECO:0000256" key="1">
    <source>
        <dbReference type="ARBA" id="ARBA00004651"/>
    </source>
</evidence>
<evidence type="ECO:0000256" key="5">
    <source>
        <dbReference type="ARBA" id="ARBA00022989"/>
    </source>
</evidence>
<dbReference type="PANTHER" id="PTHR33452:SF1">
    <property type="entry name" value="INNER MEMBRANE PROTEIN YPHA-RELATED"/>
    <property type="match status" value="1"/>
</dbReference>
<reference evidence="8 9" key="1">
    <citation type="submission" date="2020-08" db="EMBL/GenBank/DDBJ databases">
        <title>Genomic Encyclopedia of Type Strains, Phase III (KMG-III): the genomes of soil and plant-associated and newly described type strains.</title>
        <authorList>
            <person name="Whitman W."/>
        </authorList>
    </citation>
    <scope>NUCLEOTIDE SEQUENCE [LARGE SCALE GENOMIC DNA]</scope>
    <source>
        <strain evidence="8 9">CECT 8654</strain>
    </source>
</reference>
<dbReference type="GO" id="GO:0005886">
    <property type="term" value="C:plasma membrane"/>
    <property type="evidence" value="ECO:0007669"/>
    <property type="project" value="UniProtKB-SubCell"/>
</dbReference>
<comment type="subcellular location">
    <subcellularLocation>
        <location evidence="1">Cell membrane</location>
        <topology evidence="1">Multi-pass membrane protein</topology>
    </subcellularLocation>
</comment>
<keyword evidence="9" id="KW-1185">Reference proteome</keyword>
<feature type="transmembrane region" description="Helical" evidence="7">
    <location>
        <begin position="76"/>
        <end position="97"/>
    </location>
</feature>
<keyword evidence="5 7" id="KW-1133">Transmembrane helix</keyword>
<comment type="caution">
    <text evidence="8">The sequence shown here is derived from an EMBL/GenBank/DDBJ whole genome shotgun (WGS) entry which is preliminary data.</text>
</comment>
<proteinExistence type="inferred from homology"/>
<dbReference type="PANTHER" id="PTHR33452">
    <property type="entry name" value="OXIDOREDUCTASE CATD-RELATED"/>
    <property type="match status" value="1"/>
</dbReference>
<evidence type="ECO:0000256" key="2">
    <source>
        <dbReference type="ARBA" id="ARBA00006679"/>
    </source>
</evidence>
<evidence type="ECO:0000256" key="3">
    <source>
        <dbReference type="ARBA" id="ARBA00022475"/>
    </source>
</evidence>
<sequence length="139" mass="14608">MQSINPSHAGTALLRISLGVIYLAHSVYLKLFVFTLPGTVAFFESLGLPPFIAYATFLAEAVGGFALLIGFQTRVVALALIPVALGATWAHAGFGWVFSAQGGGWEYPLFLTVATAVVALQGEGAFAVDREAQARIAHA</sequence>
<feature type="transmembrane region" description="Helical" evidence="7">
    <location>
        <begin position="12"/>
        <end position="31"/>
    </location>
</feature>